<dbReference type="Pfam" id="PF10741">
    <property type="entry name" value="T2SSM_b"/>
    <property type="match status" value="1"/>
</dbReference>
<sequence>MTALSPTPLSPGARRAAALALLLLPPLLLWLLLVDPWLSARAALSDRIGEALAMEARATAVAAREPALAAEGEALRQALAGAADLPTAASHALAGAELQRRLREAAARHRGTVQSLETLPEDRASGMIGIRARLQVGPEGLQAILAELEAGRSLIQVESLTLAVAGVGTRRPLDAQLHLRALRREEARP</sequence>
<name>A0ABV6IY02_9PROT</name>
<dbReference type="NCBIfam" id="NF040576">
    <property type="entry name" value="T2SS_GspM_XpsM"/>
    <property type="match status" value="1"/>
</dbReference>
<reference evidence="1 2" key="1">
    <citation type="submission" date="2024-09" db="EMBL/GenBank/DDBJ databases">
        <authorList>
            <person name="Sun Q."/>
            <person name="Mori K."/>
        </authorList>
    </citation>
    <scope>NUCLEOTIDE SEQUENCE [LARGE SCALE GENOMIC DNA]</scope>
    <source>
        <strain evidence="1 2">CCM 7468</strain>
    </source>
</reference>
<gene>
    <name evidence="1" type="primary">gspM</name>
    <name evidence="1" type="ORF">ACFFIC_22800</name>
</gene>
<dbReference type="RefSeq" id="WP_377054660.1">
    <property type="nucleotide sequence ID" value="NZ_JBHLVZ010000083.1"/>
</dbReference>
<organism evidence="1 2">
    <name type="scientific">Muricoccus vinaceus</name>
    <dbReference type="NCBI Taxonomy" id="424704"/>
    <lineage>
        <taxon>Bacteria</taxon>
        <taxon>Pseudomonadati</taxon>
        <taxon>Pseudomonadota</taxon>
        <taxon>Alphaproteobacteria</taxon>
        <taxon>Acetobacterales</taxon>
        <taxon>Roseomonadaceae</taxon>
        <taxon>Muricoccus</taxon>
    </lineage>
</organism>
<dbReference type="Proteomes" id="UP001589789">
    <property type="component" value="Unassembled WGS sequence"/>
</dbReference>
<comment type="caution">
    <text evidence="1">The sequence shown here is derived from an EMBL/GenBank/DDBJ whole genome shotgun (WGS) entry which is preliminary data.</text>
</comment>
<accession>A0ABV6IY02</accession>
<evidence type="ECO:0000313" key="1">
    <source>
        <dbReference type="EMBL" id="MFC0388346.1"/>
    </source>
</evidence>
<protein>
    <submittedName>
        <fullName evidence="1">Type II secretion system protein GspM</fullName>
    </submittedName>
</protein>
<dbReference type="InterPro" id="IPR034756">
    <property type="entry name" value="T2SSM_b"/>
</dbReference>
<dbReference type="EMBL" id="JBHLVZ010000083">
    <property type="protein sequence ID" value="MFC0388346.1"/>
    <property type="molecule type" value="Genomic_DNA"/>
</dbReference>
<proteinExistence type="predicted"/>
<evidence type="ECO:0000313" key="2">
    <source>
        <dbReference type="Proteomes" id="UP001589789"/>
    </source>
</evidence>
<keyword evidence="2" id="KW-1185">Reference proteome</keyword>